<proteinExistence type="predicted"/>
<feature type="compositionally biased region" description="Low complexity" evidence="2">
    <location>
        <begin position="55"/>
        <end position="71"/>
    </location>
</feature>
<feature type="domain" description="RFX-type winged-helix" evidence="3">
    <location>
        <begin position="151"/>
        <end position="176"/>
    </location>
</feature>
<evidence type="ECO:0000256" key="1">
    <source>
        <dbReference type="ARBA" id="ARBA00023125"/>
    </source>
</evidence>
<evidence type="ECO:0000313" key="5">
    <source>
        <dbReference type="Proteomes" id="UP000037510"/>
    </source>
</evidence>
<evidence type="ECO:0000313" key="4">
    <source>
        <dbReference type="EMBL" id="KOB71656.1"/>
    </source>
</evidence>
<accession>A0A0L7L8S4</accession>
<dbReference type="PROSITE" id="PS51526">
    <property type="entry name" value="RFX_DBD"/>
    <property type="match status" value="1"/>
</dbReference>
<reference evidence="4 5" key="1">
    <citation type="journal article" date="2015" name="Genome Biol. Evol.">
        <title>The genome of winter moth (Operophtera brumata) provides a genomic perspective on sexual dimorphism and phenology.</title>
        <authorList>
            <person name="Derks M.F."/>
            <person name="Smit S."/>
            <person name="Salis L."/>
            <person name="Schijlen E."/>
            <person name="Bossers A."/>
            <person name="Mateman C."/>
            <person name="Pijl A.S."/>
            <person name="de Ridder D."/>
            <person name="Groenen M.A."/>
            <person name="Visser M.E."/>
            <person name="Megens H.J."/>
        </authorList>
    </citation>
    <scope>NUCLEOTIDE SEQUENCE [LARGE SCALE GENOMIC DNA]</scope>
    <source>
        <strain evidence="4">WM2013NL</strain>
        <tissue evidence="4">Head and thorax</tissue>
    </source>
</reference>
<dbReference type="InterPro" id="IPR039779">
    <property type="entry name" value="RFX-like"/>
</dbReference>
<dbReference type="AlphaFoldDB" id="A0A0L7L8S4"/>
<evidence type="ECO:0000256" key="2">
    <source>
        <dbReference type="SAM" id="MobiDB-lite"/>
    </source>
</evidence>
<gene>
    <name evidence="4" type="ORF">OBRU01_13378</name>
</gene>
<dbReference type="GO" id="GO:0000981">
    <property type="term" value="F:DNA-binding transcription factor activity, RNA polymerase II-specific"/>
    <property type="evidence" value="ECO:0007669"/>
    <property type="project" value="TreeGrafter"/>
</dbReference>
<dbReference type="STRING" id="104452.A0A0L7L8S4"/>
<dbReference type="GO" id="GO:0000978">
    <property type="term" value="F:RNA polymerase II cis-regulatory region sequence-specific DNA binding"/>
    <property type="evidence" value="ECO:0007669"/>
    <property type="project" value="TreeGrafter"/>
</dbReference>
<dbReference type="PANTHER" id="PTHR12619">
    <property type="entry name" value="RFX TRANSCRIPTION FACTOR FAMILY"/>
    <property type="match status" value="1"/>
</dbReference>
<feature type="compositionally biased region" description="Basic and acidic residues" evidence="2">
    <location>
        <begin position="14"/>
        <end position="37"/>
    </location>
</feature>
<feature type="non-terminal residue" evidence="4">
    <location>
        <position position="176"/>
    </location>
</feature>
<keyword evidence="1 4" id="KW-0238">DNA-binding</keyword>
<dbReference type="InterPro" id="IPR003150">
    <property type="entry name" value="DNA-bd_RFX"/>
</dbReference>
<dbReference type="EMBL" id="JTDY01002327">
    <property type="protein sequence ID" value="KOB71656.1"/>
    <property type="molecule type" value="Genomic_DNA"/>
</dbReference>
<dbReference type="Gene3D" id="6.10.140.1290">
    <property type="match status" value="1"/>
</dbReference>
<dbReference type="PANTHER" id="PTHR12619:SF21">
    <property type="entry name" value="RFX-TYPE WINGED-HELIX DOMAIN-CONTAINING PROTEIN"/>
    <property type="match status" value="1"/>
</dbReference>
<name>A0A0L7L8S4_OPEBR</name>
<organism evidence="4 5">
    <name type="scientific">Operophtera brumata</name>
    <name type="common">Winter moth</name>
    <name type="synonym">Phalaena brumata</name>
    <dbReference type="NCBI Taxonomy" id="104452"/>
    <lineage>
        <taxon>Eukaryota</taxon>
        <taxon>Metazoa</taxon>
        <taxon>Ecdysozoa</taxon>
        <taxon>Arthropoda</taxon>
        <taxon>Hexapoda</taxon>
        <taxon>Insecta</taxon>
        <taxon>Pterygota</taxon>
        <taxon>Neoptera</taxon>
        <taxon>Endopterygota</taxon>
        <taxon>Lepidoptera</taxon>
        <taxon>Glossata</taxon>
        <taxon>Ditrysia</taxon>
        <taxon>Geometroidea</taxon>
        <taxon>Geometridae</taxon>
        <taxon>Larentiinae</taxon>
        <taxon>Operophtera</taxon>
    </lineage>
</organism>
<protein>
    <submittedName>
        <fullName evidence="4">DNA-binding protein RFX7</fullName>
    </submittedName>
</protein>
<feature type="region of interest" description="Disordered" evidence="2">
    <location>
        <begin position="1"/>
        <end position="83"/>
    </location>
</feature>
<dbReference type="Proteomes" id="UP000037510">
    <property type="component" value="Unassembled WGS sequence"/>
</dbReference>
<comment type="caution">
    <text evidence="4">The sequence shown here is derived from an EMBL/GenBank/DDBJ whole genome shotgun (WGS) entry which is preliminary data.</text>
</comment>
<evidence type="ECO:0000259" key="3">
    <source>
        <dbReference type="PROSITE" id="PS51526"/>
    </source>
</evidence>
<sequence length="176" mass="19416">MDNTSPFQPWASDDSAKNVKSERDVVDDAKLPRENVNHPKHRQTASYDKESVAVPSLTPGTSGTVGSGTDPARSIESKMDSSKVASMQQIVENTLSQEGRQRVSQLLEAVEALSGAERLLLYLRLPTGVPPHDPLKQPMNPLGSRAELQQTVIWIQTHLEVDPDVSLPKQDVYDEY</sequence>
<keyword evidence="5" id="KW-1185">Reference proteome</keyword>